<dbReference type="Pfam" id="PF12937">
    <property type="entry name" value="F-box-like"/>
    <property type="match status" value="1"/>
</dbReference>
<gene>
    <name evidence="2" type="ORF">JAAARDRAFT_202217</name>
</gene>
<dbReference type="Gene3D" id="3.80.10.10">
    <property type="entry name" value="Ribonuclease Inhibitor"/>
    <property type="match status" value="1"/>
</dbReference>
<dbReference type="InterPro" id="IPR001810">
    <property type="entry name" value="F-box_dom"/>
</dbReference>
<reference evidence="3" key="1">
    <citation type="journal article" date="2014" name="Proc. Natl. Acad. Sci. U.S.A.">
        <title>Extensive sampling of basidiomycete genomes demonstrates inadequacy of the white-rot/brown-rot paradigm for wood decay fungi.</title>
        <authorList>
            <person name="Riley R."/>
            <person name="Salamov A.A."/>
            <person name="Brown D.W."/>
            <person name="Nagy L.G."/>
            <person name="Floudas D."/>
            <person name="Held B.W."/>
            <person name="Levasseur A."/>
            <person name="Lombard V."/>
            <person name="Morin E."/>
            <person name="Otillar R."/>
            <person name="Lindquist E.A."/>
            <person name="Sun H."/>
            <person name="LaButti K.M."/>
            <person name="Schmutz J."/>
            <person name="Jabbour D."/>
            <person name="Luo H."/>
            <person name="Baker S.E."/>
            <person name="Pisabarro A.G."/>
            <person name="Walton J.D."/>
            <person name="Blanchette R.A."/>
            <person name="Henrissat B."/>
            <person name="Martin F."/>
            <person name="Cullen D."/>
            <person name="Hibbett D.S."/>
            <person name="Grigoriev I.V."/>
        </authorList>
    </citation>
    <scope>NUCLEOTIDE SEQUENCE [LARGE SCALE GENOMIC DNA]</scope>
    <source>
        <strain evidence="3">MUCL 33604</strain>
    </source>
</reference>
<dbReference type="OrthoDB" id="2269034at2759"/>
<dbReference type="Gene3D" id="1.20.1280.50">
    <property type="match status" value="1"/>
</dbReference>
<organism evidence="2 3">
    <name type="scientific">Jaapia argillacea MUCL 33604</name>
    <dbReference type="NCBI Taxonomy" id="933084"/>
    <lineage>
        <taxon>Eukaryota</taxon>
        <taxon>Fungi</taxon>
        <taxon>Dikarya</taxon>
        <taxon>Basidiomycota</taxon>
        <taxon>Agaricomycotina</taxon>
        <taxon>Agaricomycetes</taxon>
        <taxon>Agaricomycetidae</taxon>
        <taxon>Jaapiales</taxon>
        <taxon>Jaapiaceae</taxon>
        <taxon>Jaapia</taxon>
    </lineage>
</organism>
<dbReference type="Proteomes" id="UP000027265">
    <property type="component" value="Unassembled WGS sequence"/>
</dbReference>
<sequence length="520" mass="59829">MSNRIASAAQGMIDAKIEKLRKQIQVLHRDRNDLSPVNRLPCDIILMIFQQLIPDLDFDIAVNFNSRHPGFPGNLLNVTHVSQRWRTLALESSGLWSRIVSPPFRFANEMIARSRDACLEVDVRGHAAKRFLPRVFGQLIRIRVLAIDLSFRNAREPGLEELDRPAPLLETLSLRHAVLPRRLFAGQCQKLKRVYLRQCAFHWSPEIYTSFHNLIALQVSRCDIRLSSGLPSLLVVLETMPLLRKLQLEHPFSGMLDNLGIAKFSRPVVMPSLIDLEFVDLERECVWFLEHTTFPKVQTCCFGIHDSYDSTTSIRPSDVCNTIRKSFQHLQGERPWVFIDLDCDKNMSAHTGMPPEDTDGSSGDIKPQLQLEVEYWSNFLPELHPILHPQYVRAISLGHSECLDEEVLGEFLASFRNIQECTIYRDDVTALLLTLAMPRRNEENGMKELLFPNLKVLSFKDLPNRGLPESLQNLLEMRFDDGRGQKLRELRIHRCRTLTPKIIRRFARFADRIVSDVGQL</sequence>
<evidence type="ECO:0000259" key="1">
    <source>
        <dbReference type="Pfam" id="PF12937"/>
    </source>
</evidence>
<feature type="domain" description="F-box" evidence="1">
    <location>
        <begin position="38"/>
        <end position="99"/>
    </location>
</feature>
<dbReference type="SUPFAM" id="SSF52058">
    <property type="entry name" value="L domain-like"/>
    <property type="match status" value="1"/>
</dbReference>
<evidence type="ECO:0000313" key="2">
    <source>
        <dbReference type="EMBL" id="KDQ64968.1"/>
    </source>
</evidence>
<dbReference type="AlphaFoldDB" id="A0A067QD46"/>
<dbReference type="InterPro" id="IPR032675">
    <property type="entry name" value="LRR_dom_sf"/>
</dbReference>
<protein>
    <recommendedName>
        <fullName evidence="1">F-box domain-containing protein</fullName>
    </recommendedName>
</protein>
<dbReference type="STRING" id="933084.A0A067QD46"/>
<accession>A0A067QD46</accession>
<evidence type="ECO:0000313" key="3">
    <source>
        <dbReference type="Proteomes" id="UP000027265"/>
    </source>
</evidence>
<dbReference type="HOGENOM" id="CLU_024199_2_2_1"/>
<dbReference type="EMBL" id="KL197709">
    <property type="protein sequence ID" value="KDQ64968.1"/>
    <property type="molecule type" value="Genomic_DNA"/>
</dbReference>
<name>A0A067QD46_9AGAM</name>
<dbReference type="InParanoid" id="A0A067QD46"/>
<keyword evidence="3" id="KW-1185">Reference proteome</keyword>
<proteinExistence type="predicted"/>